<keyword evidence="1" id="KW-0812">Transmembrane</keyword>
<evidence type="ECO:0000313" key="3">
    <source>
        <dbReference type="Proteomes" id="UP001501175"/>
    </source>
</evidence>
<dbReference type="RefSeq" id="WP_345244660.1">
    <property type="nucleotide sequence ID" value="NZ_BAABHD010000029.1"/>
</dbReference>
<proteinExistence type="predicted"/>
<comment type="caution">
    <text evidence="2">The sequence shown here is derived from an EMBL/GenBank/DDBJ whole genome shotgun (WGS) entry which is preliminary data.</text>
</comment>
<accession>A0ABP8N2G9</accession>
<keyword evidence="3" id="KW-1185">Reference proteome</keyword>
<evidence type="ECO:0000256" key="1">
    <source>
        <dbReference type="SAM" id="Phobius"/>
    </source>
</evidence>
<sequence length="55" mass="6640">MRQFFVLISNSDQRRWLLQLLALLLGVALLAGSIWLYYDYQVRQLEQQQRKLITE</sequence>
<keyword evidence="1" id="KW-1133">Transmembrane helix</keyword>
<organism evidence="2 3">
    <name type="scientific">Nibrella saemangeumensis</name>
    <dbReference type="NCBI Taxonomy" id="1084526"/>
    <lineage>
        <taxon>Bacteria</taxon>
        <taxon>Pseudomonadati</taxon>
        <taxon>Bacteroidota</taxon>
        <taxon>Cytophagia</taxon>
        <taxon>Cytophagales</taxon>
        <taxon>Spirosomataceae</taxon>
        <taxon>Nibrella</taxon>
    </lineage>
</organism>
<dbReference type="EMBL" id="BAABHD010000029">
    <property type="protein sequence ID" value="GAA4458092.1"/>
    <property type="molecule type" value="Genomic_DNA"/>
</dbReference>
<feature type="transmembrane region" description="Helical" evidence="1">
    <location>
        <begin position="16"/>
        <end position="38"/>
    </location>
</feature>
<protein>
    <submittedName>
        <fullName evidence="2">Uncharacterized protein</fullName>
    </submittedName>
</protein>
<gene>
    <name evidence="2" type="ORF">GCM10023189_29840</name>
</gene>
<evidence type="ECO:0000313" key="2">
    <source>
        <dbReference type="EMBL" id="GAA4458092.1"/>
    </source>
</evidence>
<dbReference type="Proteomes" id="UP001501175">
    <property type="component" value="Unassembled WGS sequence"/>
</dbReference>
<reference evidence="3" key="1">
    <citation type="journal article" date="2019" name="Int. J. Syst. Evol. Microbiol.">
        <title>The Global Catalogue of Microorganisms (GCM) 10K type strain sequencing project: providing services to taxonomists for standard genome sequencing and annotation.</title>
        <authorList>
            <consortium name="The Broad Institute Genomics Platform"/>
            <consortium name="The Broad Institute Genome Sequencing Center for Infectious Disease"/>
            <person name="Wu L."/>
            <person name="Ma J."/>
        </authorList>
    </citation>
    <scope>NUCLEOTIDE SEQUENCE [LARGE SCALE GENOMIC DNA]</scope>
    <source>
        <strain evidence="3">JCM 17927</strain>
    </source>
</reference>
<name>A0ABP8N2G9_9BACT</name>
<keyword evidence="1" id="KW-0472">Membrane</keyword>